<dbReference type="PROSITE" id="PS50088">
    <property type="entry name" value="ANK_REPEAT"/>
    <property type="match status" value="3"/>
</dbReference>
<dbReference type="Gene3D" id="1.25.40.20">
    <property type="entry name" value="Ankyrin repeat-containing domain"/>
    <property type="match status" value="4"/>
</dbReference>
<dbReference type="Pfam" id="PF07525">
    <property type="entry name" value="SOCS_box"/>
    <property type="match status" value="1"/>
</dbReference>
<evidence type="ECO:0000313" key="6">
    <source>
        <dbReference type="Proteomes" id="UP000735302"/>
    </source>
</evidence>
<accession>A0AAV4CHT6</accession>
<feature type="domain" description="SOCS box" evidence="4">
    <location>
        <begin position="559"/>
        <end position="613"/>
    </location>
</feature>
<dbReference type="InterPro" id="IPR001496">
    <property type="entry name" value="SOCS_box"/>
</dbReference>
<dbReference type="PANTHER" id="PTHR24198:SF165">
    <property type="entry name" value="ANKYRIN REPEAT-CONTAINING PROTEIN-RELATED"/>
    <property type="match status" value="1"/>
</dbReference>
<dbReference type="AlphaFoldDB" id="A0AAV4CHT6"/>
<feature type="repeat" description="ANK" evidence="3">
    <location>
        <begin position="346"/>
        <end position="378"/>
    </location>
</feature>
<feature type="repeat" description="ANK" evidence="3">
    <location>
        <begin position="412"/>
        <end position="444"/>
    </location>
</feature>
<dbReference type="InterPro" id="IPR002110">
    <property type="entry name" value="Ankyrin_rpt"/>
</dbReference>
<dbReference type="SMART" id="SM00969">
    <property type="entry name" value="SOCS_box"/>
    <property type="match status" value="1"/>
</dbReference>
<organism evidence="5 6">
    <name type="scientific">Plakobranchus ocellatus</name>
    <dbReference type="NCBI Taxonomy" id="259542"/>
    <lineage>
        <taxon>Eukaryota</taxon>
        <taxon>Metazoa</taxon>
        <taxon>Spiralia</taxon>
        <taxon>Lophotrochozoa</taxon>
        <taxon>Mollusca</taxon>
        <taxon>Gastropoda</taxon>
        <taxon>Heterobranchia</taxon>
        <taxon>Euthyneura</taxon>
        <taxon>Panpulmonata</taxon>
        <taxon>Sacoglossa</taxon>
        <taxon>Placobranchoidea</taxon>
        <taxon>Plakobranchidae</taxon>
        <taxon>Plakobranchus</taxon>
    </lineage>
</organism>
<gene>
    <name evidence="5" type="ORF">PoB_005750200</name>
</gene>
<keyword evidence="1" id="KW-0677">Repeat</keyword>
<proteinExistence type="predicted"/>
<protein>
    <submittedName>
        <fullName evidence="5">Ankyrin-3</fullName>
    </submittedName>
</protein>
<dbReference type="PROSITE" id="PS50225">
    <property type="entry name" value="SOCS"/>
    <property type="match status" value="1"/>
</dbReference>
<dbReference type="SMART" id="SM00248">
    <property type="entry name" value="ANK"/>
    <property type="match status" value="10"/>
</dbReference>
<dbReference type="SUPFAM" id="SSF48403">
    <property type="entry name" value="Ankyrin repeat"/>
    <property type="match status" value="1"/>
</dbReference>
<evidence type="ECO:0000256" key="2">
    <source>
        <dbReference type="ARBA" id="ARBA00023043"/>
    </source>
</evidence>
<dbReference type="CDD" id="cd03716">
    <property type="entry name" value="SOCS_ASB_like"/>
    <property type="match status" value="1"/>
</dbReference>
<feature type="repeat" description="ANK" evidence="3">
    <location>
        <begin position="216"/>
        <end position="248"/>
    </location>
</feature>
<evidence type="ECO:0000259" key="4">
    <source>
        <dbReference type="PROSITE" id="PS50225"/>
    </source>
</evidence>
<comment type="caution">
    <text evidence="5">The sequence shown here is derived from an EMBL/GenBank/DDBJ whole genome shotgun (WGS) entry which is preliminary data.</text>
</comment>
<dbReference type="Pfam" id="PF12796">
    <property type="entry name" value="Ank_2"/>
    <property type="match status" value="4"/>
</dbReference>
<dbReference type="InterPro" id="IPR036770">
    <property type="entry name" value="Ankyrin_rpt-contain_sf"/>
</dbReference>
<dbReference type="PANTHER" id="PTHR24198">
    <property type="entry name" value="ANKYRIN REPEAT AND PROTEIN KINASE DOMAIN-CONTAINING PROTEIN"/>
    <property type="match status" value="1"/>
</dbReference>
<keyword evidence="2 3" id="KW-0040">ANK repeat</keyword>
<dbReference type="Proteomes" id="UP000735302">
    <property type="component" value="Unassembled WGS sequence"/>
</dbReference>
<dbReference type="EMBL" id="BLXT01006309">
    <property type="protein sequence ID" value="GFO30997.1"/>
    <property type="molecule type" value="Genomic_DNA"/>
</dbReference>
<evidence type="ECO:0000313" key="5">
    <source>
        <dbReference type="EMBL" id="GFO30997.1"/>
    </source>
</evidence>
<dbReference type="PROSITE" id="PS50297">
    <property type="entry name" value="ANK_REP_REGION"/>
    <property type="match status" value="3"/>
</dbReference>
<evidence type="ECO:0000256" key="1">
    <source>
        <dbReference type="ARBA" id="ARBA00022737"/>
    </source>
</evidence>
<name>A0AAV4CHT6_9GAST</name>
<sequence length="613" mass="67274">MTTESESLALDLRHKQMELYESFTDFVQSHRKSYSLMNFVDQITQELISKPLILEVTANCSCGRFFEQHPTIIEDTEGERLEIFLHALLQGCCKCIMLNPDTKAGVGGTRTSIKTWLHVAAALGSLELMEALMKKQILDINASTSLYQHTPLSLAVMQTKDDMVSWLCNQSELDPNIKSKSEKHTPLVDAILAEKYHIVEILVKAPRIDLNAKNFRGETPLIIATRMNNARLVKILLAAGADHSIPTLDGSLPLMLSINSGWIVVKEFVNAKVPLNSLDSFGESALTLALRNTYTDIVAILVEGGADCRANPALPALVLAANLGHMDTLMYLLDQGGQHPDQADTLGWTALHFACMRGSARAVAFLLDRGADPNCLTLELSSPLALAVFHRHFVVSELLQAYGSDVNICDLDLDTPLHFAAFNGDTETVQSLLNNGADACAMNRVGATPLFNAAVSGSPKVVRLLLTHYTDHCLQAESQGFSYSVFSAKTDLYFPVARSPLWAAASLTTRDGLTLVQLLLLAGYDASCEDWIHNHEFPDALQVEPSMAEGGRYNHEGAMLRELLIDSASNPRTLMTLCRCVVRRALGPGGHRKVNQLSGVPRKIKNYVLLRQI</sequence>
<keyword evidence="6" id="KW-1185">Reference proteome</keyword>
<dbReference type="Gene3D" id="1.10.750.20">
    <property type="entry name" value="SOCS box"/>
    <property type="match status" value="1"/>
</dbReference>
<evidence type="ECO:0000256" key="3">
    <source>
        <dbReference type="PROSITE-ProRule" id="PRU00023"/>
    </source>
</evidence>
<reference evidence="5 6" key="1">
    <citation type="journal article" date="2021" name="Elife">
        <title>Chloroplast acquisition without the gene transfer in kleptoplastic sea slugs, Plakobranchus ocellatus.</title>
        <authorList>
            <person name="Maeda T."/>
            <person name="Takahashi S."/>
            <person name="Yoshida T."/>
            <person name="Shimamura S."/>
            <person name="Takaki Y."/>
            <person name="Nagai Y."/>
            <person name="Toyoda A."/>
            <person name="Suzuki Y."/>
            <person name="Arimoto A."/>
            <person name="Ishii H."/>
            <person name="Satoh N."/>
            <person name="Nishiyama T."/>
            <person name="Hasebe M."/>
            <person name="Maruyama T."/>
            <person name="Minagawa J."/>
            <person name="Obokata J."/>
            <person name="Shigenobu S."/>
        </authorList>
    </citation>
    <scope>NUCLEOTIDE SEQUENCE [LARGE SCALE GENOMIC DNA]</scope>
</reference>